<sequence>MEEEESFRTVISTIRVPDYVVNSEPDKEDDEVDNEDDDKDASKEKEDKLVDDMEKHRVKNSDDRAKNNKEEAEKMKEHGFNGRHQSGLENEPAHEKQAVQGDMPIGIPITVESSTEESSNSAHGLVSFVQDSQSPINEECLDYANSRGQDQNAEIRLGDKHEQGEDSENAANFQMQCDSNIRAIPLNRDLWTDGYFSDVAKLVGGVWLRVWIQVAAAMATIGMFEAEMSGDSFQLLGMAERGMLPAFFAKRSRYGTPLVGILFSASGVILLSWLSFEEIVAAENFLYCFGMVLEFIAFIRLRIKYPAASRPFKILVGTVGSILLCIPPTISIGAVLAFSLLKVAVISLVAVVIGLVMQPCLKHVEKKKWLKFSENSDLPADPLRGAAHETTGTLFH</sequence>
<dbReference type="PANTHER" id="PTHR45826:SF2">
    <property type="entry name" value="AMINO ACID TRANSPORTER"/>
    <property type="match status" value="1"/>
</dbReference>
<keyword evidence="2" id="KW-0813">Transport</keyword>
<dbReference type="PANTHER" id="PTHR45826">
    <property type="entry name" value="POLYAMINE TRANSPORTER PUT1"/>
    <property type="match status" value="1"/>
</dbReference>
<keyword evidence="3" id="KW-1003">Cell membrane</keyword>
<evidence type="ECO:0000256" key="5">
    <source>
        <dbReference type="SAM" id="Phobius"/>
    </source>
</evidence>
<feature type="compositionally biased region" description="Acidic residues" evidence="4">
    <location>
        <begin position="26"/>
        <end position="39"/>
    </location>
</feature>
<evidence type="ECO:0000313" key="6">
    <source>
        <dbReference type="EMBL" id="KAG5540446.1"/>
    </source>
</evidence>
<comment type="caution">
    <text evidence="6">The sequence shown here is derived from an EMBL/GenBank/DDBJ whole genome shotgun (WGS) entry which is preliminary data.</text>
</comment>
<accession>A0AAV6JH12</accession>
<keyword evidence="5" id="KW-1133">Transmembrane helix</keyword>
<dbReference type="EMBL" id="JACTNZ010000007">
    <property type="protein sequence ID" value="KAG5540446.1"/>
    <property type="molecule type" value="Genomic_DNA"/>
</dbReference>
<evidence type="ECO:0000256" key="4">
    <source>
        <dbReference type="SAM" id="MobiDB-lite"/>
    </source>
</evidence>
<evidence type="ECO:0000313" key="7">
    <source>
        <dbReference type="Proteomes" id="UP000823749"/>
    </source>
</evidence>
<dbReference type="InterPro" id="IPR044566">
    <property type="entry name" value="RMV1-like"/>
</dbReference>
<protein>
    <submittedName>
        <fullName evidence="6">Uncharacterized protein</fullName>
    </submittedName>
</protein>
<dbReference type="Proteomes" id="UP000823749">
    <property type="component" value="Chromosome 7"/>
</dbReference>
<keyword evidence="5" id="KW-0472">Membrane</keyword>
<name>A0AAV6JH12_9ERIC</name>
<dbReference type="AlphaFoldDB" id="A0AAV6JH12"/>
<gene>
    <name evidence="6" type="ORF">RHGRI_020602</name>
</gene>
<keyword evidence="5" id="KW-0812">Transmembrane</keyword>
<feature type="region of interest" description="Disordered" evidence="4">
    <location>
        <begin position="1"/>
        <end position="89"/>
    </location>
</feature>
<dbReference type="GO" id="GO:0022857">
    <property type="term" value="F:transmembrane transporter activity"/>
    <property type="evidence" value="ECO:0007669"/>
    <property type="project" value="InterPro"/>
</dbReference>
<dbReference type="Gene3D" id="1.20.1740.10">
    <property type="entry name" value="Amino acid/polyamine transporter I"/>
    <property type="match status" value="1"/>
</dbReference>
<reference evidence="6" key="1">
    <citation type="submission" date="2020-08" db="EMBL/GenBank/DDBJ databases">
        <title>Plant Genome Project.</title>
        <authorList>
            <person name="Zhang R.-G."/>
        </authorList>
    </citation>
    <scope>NUCLEOTIDE SEQUENCE</scope>
    <source>
        <strain evidence="6">WSP0</strain>
        <tissue evidence="6">Leaf</tissue>
    </source>
</reference>
<feature type="transmembrane region" description="Helical" evidence="5">
    <location>
        <begin position="315"/>
        <end position="337"/>
    </location>
</feature>
<keyword evidence="7" id="KW-1185">Reference proteome</keyword>
<feature type="compositionally biased region" description="Basic and acidic residues" evidence="4">
    <location>
        <begin position="40"/>
        <end position="80"/>
    </location>
</feature>
<comment type="subcellular location">
    <subcellularLocation>
        <location evidence="1">Cell membrane</location>
        <topology evidence="1">Multi-pass membrane protein</topology>
    </subcellularLocation>
</comment>
<feature type="transmembrane region" description="Helical" evidence="5">
    <location>
        <begin position="343"/>
        <end position="361"/>
    </location>
</feature>
<evidence type="ECO:0000256" key="2">
    <source>
        <dbReference type="ARBA" id="ARBA00022448"/>
    </source>
</evidence>
<feature type="transmembrane region" description="Helical" evidence="5">
    <location>
        <begin position="258"/>
        <end position="276"/>
    </location>
</feature>
<proteinExistence type="predicted"/>
<evidence type="ECO:0000256" key="3">
    <source>
        <dbReference type="ARBA" id="ARBA00022475"/>
    </source>
</evidence>
<organism evidence="6 7">
    <name type="scientific">Rhododendron griersonianum</name>
    <dbReference type="NCBI Taxonomy" id="479676"/>
    <lineage>
        <taxon>Eukaryota</taxon>
        <taxon>Viridiplantae</taxon>
        <taxon>Streptophyta</taxon>
        <taxon>Embryophyta</taxon>
        <taxon>Tracheophyta</taxon>
        <taxon>Spermatophyta</taxon>
        <taxon>Magnoliopsida</taxon>
        <taxon>eudicotyledons</taxon>
        <taxon>Gunneridae</taxon>
        <taxon>Pentapetalae</taxon>
        <taxon>asterids</taxon>
        <taxon>Ericales</taxon>
        <taxon>Ericaceae</taxon>
        <taxon>Ericoideae</taxon>
        <taxon>Rhodoreae</taxon>
        <taxon>Rhododendron</taxon>
    </lineage>
</organism>
<evidence type="ECO:0000256" key="1">
    <source>
        <dbReference type="ARBA" id="ARBA00004651"/>
    </source>
</evidence>
<feature type="transmembrane region" description="Helical" evidence="5">
    <location>
        <begin position="282"/>
        <end position="303"/>
    </location>
</feature>
<dbReference type="GO" id="GO:0005886">
    <property type="term" value="C:plasma membrane"/>
    <property type="evidence" value="ECO:0007669"/>
    <property type="project" value="UniProtKB-SubCell"/>
</dbReference>